<evidence type="ECO:0000313" key="3">
    <source>
        <dbReference type="Proteomes" id="UP000198736"/>
    </source>
</evidence>
<keyword evidence="3" id="KW-1185">Reference proteome</keyword>
<reference evidence="3" key="1">
    <citation type="submission" date="2015-10" db="EMBL/GenBank/DDBJ databases">
        <authorList>
            <person name="Luecker S."/>
            <person name="Luecker S."/>
        </authorList>
    </citation>
    <scope>NUCLEOTIDE SEQUENCE [LARGE SCALE GENOMIC DNA]</scope>
</reference>
<gene>
    <name evidence="2" type="ORF">COMA2_50038</name>
</gene>
<dbReference type="RefSeq" id="WP_090900291.1">
    <property type="nucleotide sequence ID" value="NZ_CZPZ01000032.1"/>
</dbReference>
<dbReference type="OrthoDB" id="9767236at2"/>
<dbReference type="PROSITE" id="PS51257">
    <property type="entry name" value="PROKAR_LIPOPROTEIN"/>
    <property type="match status" value="1"/>
</dbReference>
<dbReference type="Proteomes" id="UP000198736">
    <property type="component" value="Unassembled WGS sequence"/>
</dbReference>
<proteinExistence type="predicted"/>
<evidence type="ECO:0008006" key="4">
    <source>
        <dbReference type="Google" id="ProtNLM"/>
    </source>
</evidence>
<feature type="region of interest" description="Disordered" evidence="1">
    <location>
        <begin position="644"/>
        <end position="676"/>
    </location>
</feature>
<evidence type="ECO:0000313" key="2">
    <source>
        <dbReference type="EMBL" id="CUS38344.1"/>
    </source>
</evidence>
<protein>
    <recommendedName>
        <fullName evidence="4">Caspase family p20 domain-containing protein</fullName>
    </recommendedName>
</protein>
<feature type="compositionally biased region" description="Pro residues" evidence="1">
    <location>
        <begin position="650"/>
        <end position="662"/>
    </location>
</feature>
<name>A0A0S4LP83_9BACT</name>
<dbReference type="STRING" id="1742973.COMA2_50038"/>
<organism evidence="2 3">
    <name type="scientific">Candidatus Nitrospira nitrificans</name>
    <dbReference type="NCBI Taxonomy" id="1742973"/>
    <lineage>
        <taxon>Bacteria</taxon>
        <taxon>Pseudomonadati</taxon>
        <taxon>Nitrospirota</taxon>
        <taxon>Nitrospiria</taxon>
        <taxon>Nitrospirales</taxon>
        <taxon>Nitrospiraceae</taxon>
        <taxon>Nitrospira</taxon>
    </lineage>
</organism>
<evidence type="ECO:0000256" key="1">
    <source>
        <dbReference type="SAM" id="MobiDB-lite"/>
    </source>
</evidence>
<dbReference type="Gene3D" id="3.40.50.1460">
    <property type="match status" value="1"/>
</dbReference>
<dbReference type="AlphaFoldDB" id="A0A0S4LP83"/>
<accession>A0A0S4LP83</accession>
<sequence length="676" mass="72552">MNKLQPILTVYFLPCRHAIAFCVVLAVASSGGGCSLLKRGTEPVSAQPIPLTPVIWFSPSVTTAEVSYHDGCGDRRSLALADALVSSVPKQLTGVFTGVQAQSQADEPIASDGVVEIGVGVRRLEIAVPKQKPGTYPATATVGMEMVFLARDGTLLFSKKLEGTGRGTVAVGGQSCDVEGVESIVQNAIDSATRGLAQQIAQSMQIREYAAQQNTWVPVTARRRPSVEASAAGAGTLLPTVIETADDSPKVASTTTGEPAQLSFRAIVRDENRDQFLQPDESITIEIEVKNEGPGTAQDVTLMAEGKAELAALFPSEVHLGLLQPGEIKHTSITQRVTASQEALYGELTLNLRTMSPVMSSPPPKVFHFAAKPKGIEPALVPDVDNLPNALAAFHQPKAVIISIGVGTFRDELVPTVKYARHDAEVMAEYLRIIGGVPGERIRILLDRQALERDLEDTFERWLRKRADRETVVYVFFAGRALVDGGTGAISLVPYDGAFSEAKQLYPLARLQEALSRLPIRRAILMFDVSMDPSPGAGIPAPAWESSVSEARKDVEMWMVGNRSLQEAHAYDEGNHGLFTYHLLRGLQGMADVDRDGTVIAGELCTYARGQAALVAREQFRNKQDALCLPATGRGGMVRIHPVARGHNPKPVPVQKPAPLPTDPSAAAPNPMQIGP</sequence>
<dbReference type="EMBL" id="CZPZ01000032">
    <property type="protein sequence ID" value="CUS38344.1"/>
    <property type="molecule type" value="Genomic_DNA"/>
</dbReference>